<evidence type="ECO:0000313" key="9">
    <source>
        <dbReference type="Proteomes" id="UP001460270"/>
    </source>
</evidence>
<evidence type="ECO:0000259" key="7">
    <source>
        <dbReference type="PROSITE" id="PS50835"/>
    </source>
</evidence>
<proteinExistence type="predicted"/>
<dbReference type="InterPro" id="IPR013783">
    <property type="entry name" value="Ig-like_fold"/>
</dbReference>
<evidence type="ECO:0000256" key="6">
    <source>
        <dbReference type="SAM" id="SignalP"/>
    </source>
</evidence>
<evidence type="ECO:0000256" key="4">
    <source>
        <dbReference type="ARBA" id="ARBA00023180"/>
    </source>
</evidence>
<dbReference type="Gene3D" id="2.60.40.10">
    <property type="entry name" value="Immunoglobulins"/>
    <property type="match status" value="2"/>
</dbReference>
<reference evidence="9" key="1">
    <citation type="submission" date="2024-04" db="EMBL/GenBank/DDBJ databases">
        <title>Salinicola lusitanus LLJ914,a marine bacterium isolated from the Okinawa Trough.</title>
        <authorList>
            <person name="Li J."/>
        </authorList>
    </citation>
    <scope>NUCLEOTIDE SEQUENCE [LARGE SCALE GENOMIC DNA]</scope>
</reference>
<evidence type="ECO:0000256" key="3">
    <source>
        <dbReference type="ARBA" id="ARBA00023136"/>
    </source>
</evidence>
<feature type="chain" id="PRO_5043765880" description="Ig-like domain-containing protein" evidence="6">
    <location>
        <begin position="25"/>
        <end position="300"/>
    </location>
</feature>
<dbReference type="PANTHER" id="PTHR12080:SF48">
    <property type="entry name" value="IMMUNOGLOBULIN SUBTYPE DOMAIN-CONTAINING PROTEIN"/>
    <property type="match status" value="1"/>
</dbReference>
<dbReference type="EMBL" id="JBBPFD010000010">
    <property type="protein sequence ID" value="KAK7909970.1"/>
    <property type="molecule type" value="Genomic_DNA"/>
</dbReference>
<evidence type="ECO:0000256" key="2">
    <source>
        <dbReference type="ARBA" id="ARBA00022729"/>
    </source>
</evidence>
<protein>
    <recommendedName>
        <fullName evidence="7">Ig-like domain-containing protein</fullName>
    </recommendedName>
</protein>
<keyword evidence="9" id="KW-1185">Reference proteome</keyword>
<keyword evidence="4" id="KW-0325">Glycoprotein</keyword>
<keyword evidence="5" id="KW-0812">Transmembrane</keyword>
<comment type="caution">
    <text evidence="8">The sequence shown here is derived from an EMBL/GenBank/DDBJ whole genome shotgun (WGS) entry which is preliminary data.</text>
</comment>
<dbReference type="PANTHER" id="PTHR12080">
    <property type="entry name" value="SIGNALING LYMPHOCYTIC ACTIVATION MOLECULE"/>
    <property type="match status" value="1"/>
</dbReference>
<evidence type="ECO:0000256" key="1">
    <source>
        <dbReference type="ARBA" id="ARBA00004370"/>
    </source>
</evidence>
<dbReference type="InterPro" id="IPR007110">
    <property type="entry name" value="Ig-like_dom"/>
</dbReference>
<evidence type="ECO:0000256" key="5">
    <source>
        <dbReference type="SAM" id="Phobius"/>
    </source>
</evidence>
<keyword evidence="5" id="KW-1133">Transmembrane helix</keyword>
<name>A0AAW0P1R3_9GOBI</name>
<feature type="signal peptide" evidence="6">
    <location>
        <begin position="1"/>
        <end position="24"/>
    </location>
</feature>
<feature type="domain" description="Ig-like" evidence="7">
    <location>
        <begin position="127"/>
        <end position="203"/>
    </location>
</feature>
<sequence>MFLIICFAHNFLLLLGVWSHALEASDCQTQYEREGGTTVLPPGPFNEDLDSALWKYNENRLVSAWKEFTGHQFSGRVTMDETNYGLTIKDLKTTDSGYFTFVSTRKSGQRPTFCIRLVVQEVLKEPPTLSVLNIPKTLKKSCVLLMACYAKFDKDVRYKWTVNNMNYNGTFLQYELNPPERDVTFTCTVFNKVSEKSESRNINCQSFDAHESSSWPNIIVAMGSVIIFLILLSLIAVCCYKKYRNTQSNASQNVTDNQQQVYSSLLHGDSNVYEYMRNSENNGNDAGEVSNYMNVPVQMS</sequence>
<accession>A0AAW0P1R3</accession>
<dbReference type="GO" id="GO:0016020">
    <property type="term" value="C:membrane"/>
    <property type="evidence" value="ECO:0007669"/>
    <property type="project" value="UniProtKB-SubCell"/>
</dbReference>
<organism evidence="8 9">
    <name type="scientific">Mugilogobius chulae</name>
    <name type="common">yellowstripe goby</name>
    <dbReference type="NCBI Taxonomy" id="88201"/>
    <lineage>
        <taxon>Eukaryota</taxon>
        <taxon>Metazoa</taxon>
        <taxon>Chordata</taxon>
        <taxon>Craniata</taxon>
        <taxon>Vertebrata</taxon>
        <taxon>Euteleostomi</taxon>
        <taxon>Actinopterygii</taxon>
        <taxon>Neopterygii</taxon>
        <taxon>Teleostei</taxon>
        <taxon>Neoteleostei</taxon>
        <taxon>Acanthomorphata</taxon>
        <taxon>Gobiaria</taxon>
        <taxon>Gobiiformes</taxon>
        <taxon>Gobioidei</taxon>
        <taxon>Gobiidae</taxon>
        <taxon>Gobionellinae</taxon>
        <taxon>Mugilogobius</taxon>
    </lineage>
</organism>
<evidence type="ECO:0000313" key="8">
    <source>
        <dbReference type="EMBL" id="KAK7909970.1"/>
    </source>
</evidence>
<feature type="transmembrane region" description="Helical" evidence="5">
    <location>
        <begin position="218"/>
        <end position="240"/>
    </location>
</feature>
<dbReference type="AlphaFoldDB" id="A0AAW0P1R3"/>
<dbReference type="InterPro" id="IPR036179">
    <property type="entry name" value="Ig-like_dom_sf"/>
</dbReference>
<dbReference type="InterPro" id="IPR015631">
    <property type="entry name" value="CD2/SLAM_rcpt"/>
</dbReference>
<dbReference type="Proteomes" id="UP001460270">
    <property type="component" value="Unassembled WGS sequence"/>
</dbReference>
<gene>
    <name evidence="8" type="ORF">WMY93_014654</name>
</gene>
<dbReference type="PROSITE" id="PS50835">
    <property type="entry name" value="IG_LIKE"/>
    <property type="match status" value="1"/>
</dbReference>
<keyword evidence="2 6" id="KW-0732">Signal</keyword>
<dbReference type="SUPFAM" id="SSF48726">
    <property type="entry name" value="Immunoglobulin"/>
    <property type="match status" value="2"/>
</dbReference>
<keyword evidence="3 5" id="KW-0472">Membrane</keyword>
<comment type="subcellular location">
    <subcellularLocation>
        <location evidence="1">Membrane</location>
    </subcellularLocation>
</comment>